<evidence type="ECO:0000313" key="4">
    <source>
        <dbReference type="Proteomes" id="UP000091956"/>
    </source>
</evidence>
<dbReference type="Proteomes" id="UP000091956">
    <property type="component" value="Unassembled WGS sequence"/>
</dbReference>
<dbReference type="STRING" id="342668.A0A2P2SZM4"/>
<organism evidence="3 4">
    <name type="scientific">Pseudogymnoascus verrucosus</name>
    <dbReference type="NCBI Taxonomy" id="342668"/>
    <lineage>
        <taxon>Eukaryota</taxon>
        <taxon>Fungi</taxon>
        <taxon>Dikarya</taxon>
        <taxon>Ascomycota</taxon>
        <taxon>Pezizomycotina</taxon>
        <taxon>Leotiomycetes</taxon>
        <taxon>Thelebolales</taxon>
        <taxon>Thelebolaceae</taxon>
        <taxon>Pseudogymnoascus</taxon>
    </lineage>
</organism>
<dbReference type="InterPro" id="IPR051283">
    <property type="entry name" value="Sec_Metabolite_Acyltrans"/>
</dbReference>
<keyword evidence="1" id="KW-0808">Transferase</keyword>
<proteinExistence type="predicted"/>
<evidence type="ECO:0000256" key="1">
    <source>
        <dbReference type="ARBA" id="ARBA00022679"/>
    </source>
</evidence>
<dbReference type="PANTHER" id="PTHR31896:SF64">
    <property type="entry name" value="TRICHOTHECENE 3-O-ACETYLTRANSFERASE"/>
    <property type="match status" value="1"/>
</dbReference>
<dbReference type="GO" id="GO:0016740">
    <property type="term" value="F:transferase activity"/>
    <property type="evidence" value="ECO:0007669"/>
    <property type="project" value="UniProtKB-KW"/>
</dbReference>
<dbReference type="Pfam" id="PF22664">
    <property type="entry name" value="TRI-like_N"/>
    <property type="match status" value="1"/>
</dbReference>
<feature type="domain" description="Trichothecene 3-O-acetyltransferase-like N-terminal" evidence="2">
    <location>
        <begin position="27"/>
        <end position="182"/>
    </location>
</feature>
<dbReference type="AlphaFoldDB" id="A0A2P2SZM4"/>
<dbReference type="RefSeq" id="XP_018135578.1">
    <property type="nucleotide sequence ID" value="XM_018269906.2"/>
</dbReference>
<dbReference type="InterPro" id="IPR054710">
    <property type="entry name" value="Tri101-like_N"/>
</dbReference>
<evidence type="ECO:0000259" key="2">
    <source>
        <dbReference type="Pfam" id="PF22664"/>
    </source>
</evidence>
<sequence length="464" mass="51666">MGSIAEDYNNFARYQDIFGQLRLLKSYTHFLLCFPIPEGTSHDTIVEGLRSATLKVTSTFPWLTGKVINEGSGKGSSGLFKVAHCPQWEPPNSILRVKDCSHICPSFAEIMREKGPIKFFNPKDLAPTVAFPQSYQETDDDPACVFALQANIVEGGLLLDIAAQHNIMPGGGILQFLSLLSKVMNGGEITTFEIEQGNRDRRNMVKLLGPDEPIIDLGRYRRPSLLEASIPAVPAPHGKWCMFRFSAASINALKKMASDTSKFVEGITFVSSNDTLTSFIWKRIAAIRLRRMVDPNASSKFVRAVDVRPTMGVPNEYMGHMVYNTFTTLTMREVDELPFPTLVSLMRKNLQEDVNEYAVRSFVTLLDRTPDKTTIMYGGEMQPDTDVAFTSLAQSDLYNVSFGALGKPALLRRPNFIPRTTTSMIFPKAPDGSLDVMVCLSEDDLDQLKADPVWSSHTELIDKD</sequence>
<dbReference type="EMBL" id="KV460206">
    <property type="protein sequence ID" value="OBU01846.1"/>
    <property type="molecule type" value="Genomic_DNA"/>
</dbReference>
<accession>A0A2P2SZM4</accession>
<name>A0A2P2SZM4_9PEZI</name>
<dbReference type="GeneID" id="28833760"/>
<dbReference type="OrthoDB" id="1862401at2759"/>
<reference evidence="4" key="2">
    <citation type="journal article" date="2018" name="Nat. Commun.">
        <title>Extreme sensitivity to ultraviolet light in the fungal pathogen causing white-nose syndrome of bats.</title>
        <authorList>
            <person name="Palmer J.M."/>
            <person name="Drees K.P."/>
            <person name="Foster J.T."/>
            <person name="Lindner D.L."/>
        </authorList>
    </citation>
    <scope>NUCLEOTIDE SEQUENCE [LARGE SCALE GENOMIC DNA]</scope>
    <source>
        <strain evidence="4">UAMH 10579</strain>
    </source>
</reference>
<dbReference type="Gene3D" id="3.30.559.10">
    <property type="entry name" value="Chloramphenicol acetyltransferase-like domain"/>
    <property type="match status" value="2"/>
</dbReference>
<keyword evidence="4" id="KW-1185">Reference proteome</keyword>
<dbReference type="InterPro" id="IPR023213">
    <property type="entry name" value="CAT-like_dom_sf"/>
</dbReference>
<reference evidence="3 4" key="1">
    <citation type="submission" date="2016-03" db="EMBL/GenBank/DDBJ databases">
        <title>Comparative genomics of Pseudogymnoascus destructans, the fungus causing white-nose syndrome of bats.</title>
        <authorList>
            <person name="Palmer J.M."/>
            <person name="Drees K.P."/>
            <person name="Foster J.T."/>
            <person name="Lindner D.L."/>
        </authorList>
    </citation>
    <scope>NUCLEOTIDE SEQUENCE [LARGE SCALE GENOMIC DNA]</scope>
    <source>
        <strain evidence="3 4">UAMH 10579</strain>
    </source>
</reference>
<gene>
    <name evidence="3" type="ORF">VE01_00374</name>
</gene>
<protein>
    <recommendedName>
        <fullName evidence="2">Trichothecene 3-O-acetyltransferase-like N-terminal domain-containing protein</fullName>
    </recommendedName>
</protein>
<dbReference type="PANTHER" id="PTHR31896">
    <property type="entry name" value="FAMILY REGULATORY PROTEIN, PUTATIVE (AFU_ORTHOLOGUE AFUA_3G14730)-RELATED"/>
    <property type="match status" value="1"/>
</dbReference>
<evidence type="ECO:0000313" key="3">
    <source>
        <dbReference type="EMBL" id="OBU01846.1"/>
    </source>
</evidence>